<evidence type="ECO:0000313" key="1">
    <source>
        <dbReference type="EMBL" id="KAF7829328.1"/>
    </source>
</evidence>
<dbReference type="Proteomes" id="UP000634136">
    <property type="component" value="Unassembled WGS sequence"/>
</dbReference>
<protein>
    <submittedName>
        <fullName evidence="1">Uncharacterized protein</fullName>
    </submittedName>
</protein>
<dbReference type="AlphaFoldDB" id="A0A834TVY2"/>
<proteinExistence type="predicted"/>
<keyword evidence="2" id="KW-1185">Reference proteome</keyword>
<accession>A0A834TVY2</accession>
<name>A0A834TVY2_9FABA</name>
<reference evidence="1" key="1">
    <citation type="submission" date="2020-09" db="EMBL/GenBank/DDBJ databases">
        <title>Genome-Enabled Discovery of Anthraquinone Biosynthesis in Senna tora.</title>
        <authorList>
            <person name="Kang S.-H."/>
            <person name="Pandey R.P."/>
            <person name="Lee C.-M."/>
            <person name="Sim J.-S."/>
            <person name="Jeong J.-T."/>
            <person name="Choi B.-S."/>
            <person name="Jung M."/>
            <person name="Ginzburg D."/>
            <person name="Zhao K."/>
            <person name="Won S.Y."/>
            <person name="Oh T.-J."/>
            <person name="Yu Y."/>
            <person name="Kim N.-H."/>
            <person name="Lee O.R."/>
            <person name="Lee T.-H."/>
            <person name="Bashyal P."/>
            <person name="Kim T.-S."/>
            <person name="Lee W.-H."/>
            <person name="Kawkins C."/>
            <person name="Kim C.-K."/>
            <person name="Kim J.S."/>
            <person name="Ahn B.O."/>
            <person name="Rhee S.Y."/>
            <person name="Sohng J.K."/>
        </authorList>
    </citation>
    <scope>NUCLEOTIDE SEQUENCE</scope>
    <source>
        <tissue evidence="1">Leaf</tissue>
    </source>
</reference>
<sequence length="38" mass="4195">MEIVVVPGLGQHANTLKTNAHFRTKLKPRIRIALSNLG</sequence>
<gene>
    <name evidence="1" type="ORF">G2W53_020492</name>
</gene>
<organism evidence="1 2">
    <name type="scientific">Senna tora</name>
    <dbReference type="NCBI Taxonomy" id="362788"/>
    <lineage>
        <taxon>Eukaryota</taxon>
        <taxon>Viridiplantae</taxon>
        <taxon>Streptophyta</taxon>
        <taxon>Embryophyta</taxon>
        <taxon>Tracheophyta</taxon>
        <taxon>Spermatophyta</taxon>
        <taxon>Magnoliopsida</taxon>
        <taxon>eudicotyledons</taxon>
        <taxon>Gunneridae</taxon>
        <taxon>Pentapetalae</taxon>
        <taxon>rosids</taxon>
        <taxon>fabids</taxon>
        <taxon>Fabales</taxon>
        <taxon>Fabaceae</taxon>
        <taxon>Caesalpinioideae</taxon>
        <taxon>Cassia clade</taxon>
        <taxon>Senna</taxon>
    </lineage>
</organism>
<dbReference type="EMBL" id="JAAIUW010000006">
    <property type="protein sequence ID" value="KAF7829328.1"/>
    <property type="molecule type" value="Genomic_DNA"/>
</dbReference>
<comment type="caution">
    <text evidence="1">The sequence shown here is derived from an EMBL/GenBank/DDBJ whole genome shotgun (WGS) entry which is preliminary data.</text>
</comment>
<evidence type="ECO:0000313" key="2">
    <source>
        <dbReference type="Proteomes" id="UP000634136"/>
    </source>
</evidence>